<gene>
    <name evidence="1" type="ORF">DPX16_5816</name>
</gene>
<proteinExistence type="predicted"/>
<reference evidence="1 2" key="1">
    <citation type="submission" date="2018-10" db="EMBL/GenBank/DDBJ databases">
        <title>Genome assembly for a Yunnan-Guizhou Plateau 3E fish, Anabarilius grahami (Regan), and its evolutionary and genetic applications.</title>
        <authorList>
            <person name="Jiang W."/>
        </authorList>
    </citation>
    <scope>NUCLEOTIDE SEQUENCE [LARGE SCALE GENOMIC DNA]</scope>
    <source>
        <strain evidence="1">AG-KIZ</strain>
        <tissue evidence="1">Muscle</tissue>
    </source>
</reference>
<evidence type="ECO:0000313" key="2">
    <source>
        <dbReference type="Proteomes" id="UP000281406"/>
    </source>
</evidence>
<dbReference type="Proteomes" id="UP000281406">
    <property type="component" value="Unassembled WGS sequence"/>
</dbReference>
<protein>
    <submittedName>
        <fullName evidence="1">Uncharacterized protein</fullName>
    </submittedName>
</protein>
<organism evidence="1 2">
    <name type="scientific">Anabarilius grahami</name>
    <name type="common">Kanglang fish</name>
    <name type="synonym">Barilius grahami</name>
    <dbReference type="NCBI Taxonomy" id="495550"/>
    <lineage>
        <taxon>Eukaryota</taxon>
        <taxon>Metazoa</taxon>
        <taxon>Chordata</taxon>
        <taxon>Craniata</taxon>
        <taxon>Vertebrata</taxon>
        <taxon>Euteleostomi</taxon>
        <taxon>Actinopterygii</taxon>
        <taxon>Neopterygii</taxon>
        <taxon>Teleostei</taxon>
        <taxon>Ostariophysi</taxon>
        <taxon>Cypriniformes</taxon>
        <taxon>Xenocyprididae</taxon>
        <taxon>Xenocypridinae</taxon>
        <taxon>Xenocypridinae incertae sedis</taxon>
        <taxon>Anabarilius</taxon>
    </lineage>
</organism>
<dbReference type="EMBL" id="RJVU01023003">
    <property type="protein sequence ID" value="ROL50057.1"/>
    <property type="molecule type" value="Genomic_DNA"/>
</dbReference>
<accession>A0A3N0YV32</accession>
<keyword evidence="2" id="KW-1185">Reference proteome</keyword>
<name>A0A3N0YV32_ANAGA</name>
<evidence type="ECO:0000313" key="1">
    <source>
        <dbReference type="EMBL" id="ROL50057.1"/>
    </source>
</evidence>
<comment type="caution">
    <text evidence="1">The sequence shown here is derived from an EMBL/GenBank/DDBJ whole genome shotgun (WGS) entry which is preliminary data.</text>
</comment>
<sequence length="123" mass="13720">MRVVTWSRLQTASRLESETSLKSSGRQTYGSRLADFSSLGFMKPTTQPHKDANDGSYADSVNHSLTYRVIVCHNALRRTGRLLTRAGKSSGFKLIHTYRISILNLTTAQETTTDQNAKLKLIS</sequence>
<dbReference type="AlphaFoldDB" id="A0A3N0YV32"/>